<keyword evidence="5" id="KW-0325">Glycoprotein</keyword>
<dbReference type="PROSITE" id="PS50850">
    <property type="entry name" value="MFS"/>
    <property type="match status" value="1"/>
</dbReference>
<protein>
    <recommendedName>
        <fullName evidence="7">Major facilitator superfamily (MFS) profile domain-containing protein</fullName>
    </recommendedName>
</protein>
<feature type="transmembrane region" description="Helical" evidence="6">
    <location>
        <begin position="378"/>
        <end position="396"/>
    </location>
</feature>
<reference evidence="8" key="1">
    <citation type="submission" date="2024-04" db="EMBL/GenBank/DDBJ databases">
        <authorList>
            <consortium name="Molecular Ecology Group"/>
        </authorList>
    </citation>
    <scope>NUCLEOTIDE SEQUENCE</scope>
</reference>
<evidence type="ECO:0000256" key="6">
    <source>
        <dbReference type="SAM" id="Phobius"/>
    </source>
</evidence>
<dbReference type="PANTHER" id="PTHR48021">
    <property type="match status" value="1"/>
</dbReference>
<feature type="transmembrane region" description="Helical" evidence="6">
    <location>
        <begin position="476"/>
        <end position="495"/>
    </location>
</feature>
<evidence type="ECO:0000256" key="5">
    <source>
        <dbReference type="ARBA" id="ARBA00023180"/>
    </source>
</evidence>
<dbReference type="AlphaFoldDB" id="A0AAV2NUB6"/>
<dbReference type="FunFam" id="1.20.1250.20:FF:000249">
    <property type="entry name" value="facilitated trehalose transporter Tret1"/>
    <property type="match status" value="1"/>
</dbReference>
<dbReference type="InterPro" id="IPR050549">
    <property type="entry name" value="MFS_Trehalose_Transporter"/>
</dbReference>
<accession>A0AAV2NUB6</accession>
<keyword evidence="9" id="KW-1185">Reference proteome</keyword>
<dbReference type="Pfam" id="PF00083">
    <property type="entry name" value="Sugar_tr"/>
    <property type="match status" value="1"/>
</dbReference>
<evidence type="ECO:0000313" key="9">
    <source>
        <dbReference type="Proteomes" id="UP001497644"/>
    </source>
</evidence>
<keyword evidence="3 6" id="KW-1133">Transmembrane helix</keyword>
<feature type="transmembrane region" description="Helical" evidence="6">
    <location>
        <begin position="111"/>
        <end position="132"/>
    </location>
</feature>
<feature type="transmembrane region" description="Helical" evidence="6">
    <location>
        <begin position="164"/>
        <end position="187"/>
    </location>
</feature>
<feature type="domain" description="Major facilitator superfamily (MFS) profile" evidence="7">
    <location>
        <begin position="69"/>
        <end position="499"/>
    </location>
</feature>
<dbReference type="PROSITE" id="PS00217">
    <property type="entry name" value="SUGAR_TRANSPORT_2"/>
    <property type="match status" value="1"/>
</dbReference>
<dbReference type="SUPFAM" id="SSF103473">
    <property type="entry name" value="MFS general substrate transporter"/>
    <property type="match status" value="1"/>
</dbReference>
<feature type="transmembrane region" description="Helical" evidence="6">
    <location>
        <begin position="444"/>
        <end position="464"/>
    </location>
</feature>
<gene>
    <name evidence="8" type="ORF">LPLAT_LOCUS8791</name>
</gene>
<dbReference type="Proteomes" id="UP001497644">
    <property type="component" value="Chromosome 4"/>
</dbReference>
<evidence type="ECO:0000256" key="1">
    <source>
        <dbReference type="ARBA" id="ARBA00004141"/>
    </source>
</evidence>
<keyword evidence="4 6" id="KW-0472">Membrane</keyword>
<dbReference type="InterPro" id="IPR020846">
    <property type="entry name" value="MFS_dom"/>
</dbReference>
<evidence type="ECO:0000313" key="8">
    <source>
        <dbReference type="EMBL" id="CAL1682960.1"/>
    </source>
</evidence>
<dbReference type="InterPro" id="IPR005829">
    <property type="entry name" value="Sugar_transporter_CS"/>
</dbReference>
<dbReference type="GO" id="GO:0016020">
    <property type="term" value="C:membrane"/>
    <property type="evidence" value="ECO:0007669"/>
    <property type="project" value="UniProtKB-SubCell"/>
</dbReference>
<evidence type="ECO:0000256" key="3">
    <source>
        <dbReference type="ARBA" id="ARBA00022989"/>
    </source>
</evidence>
<dbReference type="PRINTS" id="PR00171">
    <property type="entry name" value="SUGRTRNSPORT"/>
</dbReference>
<feature type="transmembrane region" description="Helical" evidence="6">
    <location>
        <begin position="345"/>
        <end position="366"/>
    </location>
</feature>
<feature type="transmembrane region" description="Helical" evidence="6">
    <location>
        <begin position="307"/>
        <end position="333"/>
    </location>
</feature>
<evidence type="ECO:0000256" key="2">
    <source>
        <dbReference type="ARBA" id="ARBA00022692"/>
    </source>
</evidence>
<name>A0AAV2NUB6_9HYME</name>
<feature type="transmembrane region" description="Helical" evidence="6">
    <location>
        <begin position="226"/>
        <end position="246"/>
    </location>
</feature>
<feature type="transmembrane region" description="Helical" evidence="6">
    <location>
        <begin position="199"/>
        <end position="220"/>
    </location>
</feature>
<comment type="subcellular location">
    <subcellularLocation>
        <location evidence="1">Membrane</location>
        <topology evidence="1">Multi-pass membrane protein</topology>
    </subcellularLocation>
</comment>
<dbReference type="InterPro" id="IPR003663">
    <property type="entry name" value="Sugar/inositol_transpt"/>
</dbReference>
<evidence type="ECO:0000256" key="4">
    <source>
        <dbReference type="ARBA" id="ARBA00023136"/>
    </source>
</evidence>
<dbReference type="EMBL" id="OZ034827">
    <property type="protein sequence ID" value="CAL1682960.1"/>
    <property type="molecule type" value="Genomic_DNA"/>
</dbReference>
<dbReference type="InterPro" id="IPR036259">
    <property type="entry name" value="MFS_trans_sf"/>
</dbReference>
<proteinExistence type="predicted"/>
<dbReference type="InterPro" id="IPR005828">
    <property type="entry name" value="MFS_sugar_transport-like"/>
</dbReference>
<feature type="transmembrane region" description="Helical" evidence="6">
    <location>
        <begin position="408"/>
        <end position="432"/>
    </location>
</feature>
<evidence type="ECO:0000259" key="7">
    <source>
        <dbReference type="PROSITE" id="PS50850"/>
    </source>
</evidence>
<feature type="transmembrane region" description="Helical" evidence="6">
    <location>
        <begin position="139"/>
        <end position="158"/>
    </location>
</feature>
<dbReference type="PANTHER" id="PTHR48021:SF89">
    <property type="entry name" value="FI02132P-RELATED"/>
    <property type="match status" value="1"/>
</dbReference>
<dbReference type="Gene3D" id="1.20.1250.20">
    <property type="entry name" value="MFS general substrate transporter like domains"/>
    <property type="match status" value="1"/>
</dbReference>
<dbReference type="GO" id="GO:0022857">
    <property type="term" value="F:transmembrane transporter activity"/>
    <property type="evidence" value="ECO:0007669"/>
    <property type="project" value="InterPro"/>
</dbReference>
<feature type="transmembrane region" description="Helical" evidence="6">
    <location>
        <begin position="65"/>
        <end position="91"/>
    </location>
</feature>
<organism evidence="8 9">
    <name type="scientific">Lasius platythorax</name>
    <dbReference type="NCBI Taxonomy" id="488582"/>
    <lineage>
        <taxon>Eukaryota</taxon>
        <taxon>Metazoa</taxon>
        <taxon>Ecdysozoa</taxon>
        <taxon>Arthropoda</taxon>
        <taxon>Hexapoda</taxon>
        <taxon>Insecta</taxon>
        <taxon>Pterygota</taxon>
        <taxon>Neoptera</taxon>
        <taxon>Endopterygota</taxon>
        <taxon>Hymenoptera</taxon>
        <taxon>Apocrita</taxon>
        <taxon>Aculeata</taxon>
        <taxon>Formicoidea</taxon>
        <taxon>Formicidae</taxon>
        <taxon>Formicinae</taxon>
        <taxon>Lasius</taxon>
        <taxon>Lasius</taxon>
    </lineage>
</organism>
<sequence>MANIIDTNNANSQMDVNNANELTDINNIMNRRTDVNNINGRISTCIEIKMEPSVDEKKKWERDGVIYQVLMGLCVNVTVLGPGMGFGYSAVAEPAMRAPKTDDLQLDADQANWMATVTALAIPIGCLLSSLVMRRGRKVSMFATSLISLAGWVTIYTSNSYEQILVGRAICGISMGMATIPTTVYVAETVSSKLRSTMVTWTSVFTAFALLIVYIFGYILRDDWRLVALMCALFPVMAIALIVLVIPESSLWLRDQNRPEEALEVMKKFRGIPKDQPAPAELLFELKPRLQKKNQNLLQHLVKRSSLVPFVIMLSYFFFQQFSGIFIVIYNAVAIMDKSGIQIDPYIGAVLIGASRFTVSLLTAGISRKFGRRIPSMISGVGMTIFMGILSLYLFLAENGTVMPDNGVIPVVCLMLYIFMSTLGYLIIPFAMVGEIFPPKVKDILSNLTVAIGYGFSAITVKMYPDMLRLMSMQGVFLFFAIISFVGVIFILLFLPETKGKTLREIEDMFSKKKVFELPTEGVVEERVAPNAVGLLRN</sequence>
<keyword evidence="2 6" id="KW-0812">Transmembrane</keyword>